<sequence>MLYLTDVQPAHCPKCGKPVEPRLHGWEAQDRFYNAKQAFLCDCGARYLLKENAVATAFDHAESVGDDAGFDRAARINVLSELYVILGALDAPEAVLDQVLAAAEDDPLPYSTLLPFEKE</sequence>
<evidence type="ECO:0000313" key="1">
    <source>
        <dbReference type="EMBL" id="SUE72416.1"/>
    </source>
</evidence>
<dbReference type="Proteomes" id="UP000255303">
    <property type="component" value="Unassembled WGS sequence"/>
</dbReference>
<dbReference type="EMBL" id="UGUV01000003">
    <property type="protein sequence ID" value="SUE72416.1"/>
    <property type="molecule type" value="Genomic_DNA"/>
</dbReference>
<name>A0A379PJG0_ECTOL</name>
<dbReference type="RefSeq" id="WP_057390159.1">
    <property type="nucleotide sequence ID" value="NZ_FNZC01000073.1"/>
</dbReference>
<proteinExistence type="predicted"/>
<reference evidence="1 2" key="1">
    <citation type="submission" date="2018-06" db="EMBL/GenBank/DDBJ databases">
        <authorList>
            <consortium name="Pathogen Informatics"/>
            <person name="Doyle S."/>
        </authorList>
    </citation>
    <scope>NUCLEOTIDE SEQUENCE [LARGE SCALE GENOMIC DNA]</scope>
    <source>
        <strain evidence="1 2">NCTC10692</strain>
    </source>
</reference>
<organism evidence="1 2">
    <name type="scientific">Ectopseudomonas oleovorans</name>
    <name type="common">Pseudomonas oleovorans</name>
    <dbReference type="NCBI Taxonomy" id="301"/>
    <lineage>
        <taxon>Bacteria</taxon>
        <taxon>Pseudomonadati</taxon>
        <taxon>Pseudomonadota</taxon>
        <taxon>Gammaproteobacteria</taxon>
        <taxon>Pseudomonadales</taxon>
        <taxon>Pseudomonadaceae</taxon>
        <taxon>Ectopseudomonas</taxon>
    </lineage>
</organism>
<protein>
    <submittedName>
        <fullName evidence="1">Uncharacterized protein</fullName>
    </submittedName>
</protein>
<accession>A0A379PJG0</accession>
<gene>
    <name evidence="1" type="ORF">NCTC10692_04571</name>
</gene>
<dbReference type="AlphaFoldDB" id="A0A379PJG0"/>
<evidence type="ECO:0000313" key="2">
    <source>
        <dbReference type="Proteomes" id="UP000255303"/>
    </source>
</evidence>